<dbReference type="AlphaFoldDB" id="A0A9P6NMK5"/>
<comment type="subcellular location">
    <subcellularLocation>
        <location evidence="1">Membrane</location>
        <topology evidence="1">Multi-pass membrane protein</topology>
    </subcellularLocation>
</comment>
<proteinExistence type="inferred from homology"/>
<evidence type="ECO:0000256" key="2">
    <source>
        <dbReference type="ARBA" id="ARBA00005179"/>
    </source>
</evidence>
<sequence length="264" mass="30224">MHLHGTICWIIAVHAFYHKDGIYGILTQSIGLPPSKALKIASGYGLPFCLGASMWSAMEIASCAMNVFEAIFWSVTRKVLPTDWAPQDEFDPTRYPPLFTMPWTRETMCDFWGRGWHALFRRDLVFCAALPISKLFQRFGKSASQIAGLMGAMALSGFMHEYAISSIGRAHWHYEIVAFFMHCALVMLVECLLERYTKYKIRGTFGMLWTYGWLMYLGKPGMDLWIQRGLGEGITPVSQWSWKKFVFPAGTLMPNEWLDVFIPF</sequence>
<dbReference type="OrthoDB" id="2499988at2759"/>
<evidence type="ECO:0000256" key="6">
    <source>
        <dbReference type="ARBA" id="ARBA00022989"/>
    </source>
</evidence>
<organism evidence="9 10">
    <name type="scientific">Cronartium quercuum f. sp. fusiforme G11</name>
    <dbReference type="NCBI Taxonomy" id="708437"/>
    <lineage>
        <taxon>Eukaryota</taxon>
        <taxon>Fungi</taxon>
        <taxon>Dikarya</taxon>
        <taxon>Basidiomycota</taxon>
        <taxon>Pucciniomycotina</taxon>
        <taxon>Pucciniomycetes</taxon>
        <taxon>Pucciniales</taxon>
        <taxon>Coleosporiaceae</taxon>
        <taxon>Cronartium</taxon>
    </lineage>
</organism>
<protein>
    <recommendedName>
        <fullName evidence="8">Wax synthase domain-containing protein</fullName>
    </recommendedName>
</protein>
<keyword evidence="6" id="KW-1133">Transmembrane helix</keyword>
<gene>
    <name evidence="9" type="ORF">CROQUDRAFT_385671</name>
</gene>
<dbReference type="GO" id="GO:0016020">
    <property type="term" value="C:membrane"/>
    <property type="evidence" value="ECO:0007669"/>
    <property type="project" value="UniProtKB-SubCell"/>
</dbReference>
<dbReference type="InterPro" id="IPR044851">
    <property type="entry name" value="Wax_synthase"/>
</dbReference>
<comment type="similarity">
    <text evidence="3">Belongs to the wax synthase family.</text>
</comment>
<comment type="caution">
    <text evidence="9">The sequence shown here is derived from an EMBL/GenBank/DDBJ whole genome shotgun (WGS) entry which is preliminary data.</text>
</comment>
<dbReference type="PANTHER" id="PTHR31595">
    <property type="entry name" value="LONG-CHAIN-ALCOHOL O-FATTY-ACYLTRANSFERASE 3-RELATED"/>
    <property type="match status" value="1"/>
</dbReference>
<comment type="pathway">
    <text evidence="2">Secondary metabolite biosynthesis.</text>
</comment>
<dbReference type="Proteomes" id="UP000886653">
    <property type="component" value="Unassembled WGS sequence"/>
</dbReference>
<evidence type="ECO:0000259" key="8">
    <source>
        <dbReference type="Pfam" id="PF13813"/>
    </source>
</evidence>
<accession>A0A9P6NMK5</accession>
<keyword evidence="5" id="KW-0812">Transmembrane</keyword>
<evidence type="ECO:0000256" key="3">
    <source>
        <dbReference type="ARBA" id="ARBA00007282"/>
    </source>
</evidence>
<evidence type="ECO:0000313" key="10">
    <source>
        <dbReference type="Proteomes" id="UP000886653"/>
    </source>
</evidence>
<feature type="domain" description="Wax synthase" evidence="8">
    <location>
        <begin position="95"/>
        <end position="180"/>
    </location>
</feature>
<evidence type="ECO:0000313" key="9">
    <source>
        <dbReference type="EMBL" id="KAG0148694.1"/>
    </source>
</evidence>
<dbReference type="GO" id="GO:0008374">
    <property type="term" value="F:O-acyltransferase activity"/>
    <property type="evidence" value="ECO:0007669"/>
    <property type="project" value="InterPro"/>
</dbReference>
<name>A0A9P6NMK5_9BASI</name>
<evidence type="ECO:0000256" key="7">
    <source>
        <dbReference type="ARBA" id="ARBA00023136"/>
    </source>
</evidence>
<evidence type="ECO:0000256" key="1">
    <source>
        <dbReference type="ARBA" id="ARBA00004141"/>
    </source>
</evidence>
<reference evidence="9" key="1">
    <citation type="submission" date="2013-11" db="EMBL/GenBank/DDBJ databases">
        <title>Genome sequence of the fusiform rust pathogen reveals effectors for host alternation and coevolution with pine.</title>
        <authorList>
            <consortium name="DOE Joint Genome Institute"/>
            <person name="Smith K."/>
            <person name="Pendleton A."/>
            <person name="Kubisiak T."/>
            <person name="Anderson C."/>
            <person name="Salamov A."/>
            <person name="Aerts A."/>
            <person name="Riley R."/>
            <person name="Clum A."/>
            <person name="Lindquist E."/>
            <person name="Ence D."/>
            <person name="Campbell M."/>
            <person name="Kronenberg Z."/>
            <person name="Feau N."/>
            <person name="Dhillon B."/>
            <person name="Hamelin R."/>
            <person name="Burleigh J."/>
            <person name="Smith J."/>
            <person name="Yandell M."/>
            <person name="Nelson C."/>
            <person name="Grigoriev I."/>
            <person name="Davis J."/>
        </authorList>
    </citation>
    <scope>NUCLEOTIDE SEQUENCE</scope>
    <source>
        <strain evidence="9">G11</strain>
    </source>
</reference>
<evidence type="ECO:0000256" key="4">
    <source>
        <dbReference type="ARBA" id="ARBA00022679"/>
    </source>
</evidence>
<dbReference type="GO" id="GO:0006629">
    <property type="term" value="P:lipid metabolic process"/>
    <property type="evidence" value="ECO:0007669"/>
    <property type="project" value="InterPro"/>
</dbReference>
<dbReference type="PANTHER" id="PTHR31595:SF57">
    <property type="entry name" value="OS04G0481900 PROTEIN"/>
    <property type="match status" value="1"/>
</dbReference>
<evidence type="ECO:0000256" key="5">
    <source>
        <dbReference type="ARBA" id="ARBA00022692"/>
    </source>
</evidence>
<keyword evidence="10" id="KW-1185">Reference proteome</keyword>
<keyword evidence="4" id="KW-0808">Transferase</keyword>
<keyword evidence="7" id="KW-0472">Membrane</keyword>
<dbReference type="InterPro" id="IPR032805">
    <property type="entry name" value="Wax_synthase_dom"/>
</dbReference>
<dbReference type="Pfam" id="PF13813">
    <property type="entry name" value="MBOAT_2"/>
    <property type="match status" value="1"/>
</dbReference>
<dbReference type="EMBL" id="MU167234">
    <property type="protein sequence ID" value="KAG0148694.1"/>
    <property type="molecule type" value="Genomic_DNA"/>
</dbReference>